<evidence type="ECO:0008006" key="4">
    <source>
        <dbReference type="Google" id="ProtNLM"/>
    </source>
</evidence>
<comment type="caution">
    <text evidence="2">The sequence shown here is derived from an EMBL/GenBank/DDBJ whole genome shotgun (WGS) entry which is preliminary data.</text>
</comment>
<keyword evidence="3" id="KW-1185">Reference proteome</keyword>
<gene>
    <name evidence="2" type="ORF">COLO4_15249</name>
</gene>
<keyword evidence="1" id="KW-1133">Transmembrane helix</keyword>
<accession>A0A1R3JNT1</accession>
<keyword evidence="1" id="KW-0472">Membrane</keyword>
<dbReference type="AlphaFoldDB" id="A0A1R3JNT1"/>
<feature type="transmembrane region" description="Helical" evidence="1">
    <location>
        <begin position="30"/>
        <end position="48"/>
    </location>
</feature>
<evidence type="ECO:0000256" key="1">
    <source>
        <dbReference type="SAM" id="Phobius"/>
    </source>
</evidence>
<evidence type="ECO:0000313" key="2">
    <source>
        <dbReference type="EMBL" id="OMO96461.1"/>
    </source>
</evidence>
<reference evidence="3" key="1">
    <citation type="submission" date="2013-09" db="EMBL/GenBank/DDBJ databases">
        <title>Corchorus olitorius genome sequencing.</title>
        <authorList>
            <person name="Alam M."/>
            <person name="Haque M.S."/>
            <person name="Islam M.S."/>
            <person name="Emdad E.M."/>
            <person name="Islam M.M."/>
            <person name="Ahmed B."/>
            <person name="Halim A."/>
            <person name="Hossen Q.M.M."/>
            <person name="Hossain M.Z."/>
            <person name="Ahmed R."/>
            <person name="Khan M.M."/>
            <person name="Islam R."/>
            <person name="Rashid M.M."/>
            <person name="Khan S.A."/>
            <person name="Rahman M.S."/>
            <person name="Alam M."/>
            <person name="Yahiya A.S."/>
            <person name="Khan M.S."/>
            <person name="Azam M.S."/>
            <person name="Haque T."/>
            <person name="Lashkar M.Z.H."/>
            <person name="Akhand A.I."/>
            <person name="Morshed G."/>
            <person name="Roy S."/>
            <person name="Uddin K.S."/>
            <person name="Rabeya T."/>
            <person name="Hossain A.S."/>
            <person name="Chowdhury A."/>
            <person name="Snigdha A.R."/>
            <person name="Mortoza M.S."/>
            <person name="Matin S.A."/>
            <person name="Hoque S.M.E."/>
            <person name="Islam M.K."/>
            <person name="Roy D.K."/>
            <person name="Haider R."/>
            <person name="Moosa M.M."/>
            <person name="Elias S.M."/>
            <person name="Hasan A.M."/>
            <person name="Jahan S."/>
            <person name="Shafiuddin M."/>
            <person name="Mahmood N."/>
            <person name="Shommy N.S."/>
        </authorList>
    </citation>
    <scope>NUCLEOTIDE SEQUENCE [LARGE SCALE GENOMIC DNA]</scope>
    <source>
        <strain evidence="3">cv. O-4</strain>
    </source>
</reference>
<keyword evidence="1" id="KW-0812">Transmembrane</keyword>
<protein>
    <recommendedName>
        <fullName evidence="4">Transmembrane protein</fullName>
    </recommendedName>
</protein>
<proteinExistence type="predicted"/>
<sequence length="129" mass="14622">MTRFCELETVPDGVSSALSPLSFNFFHSNFAFLVCLFVFFFVFCSGCYQMGKDEVTSQRCASGELFLPWFPLSFPTSYFTPLLHGFFSLPFQAFCVADLADTAKLRAFPSLIRDCHITVETFFTSFDFG</sequence>
<evidence type="ECO:0000313" key="3">
    <source>
        <dbReference type="Proteomes" id="UP000187203"/>
    </source>
</evidence>
<organism evidence="2 3">
    <name type="scientific">Corchorus olitorius</name>
    <dbReference type="NCBI Taxonomy" id="93759"/>
    <lineage>
        <taxon>Eukaryota</taxon>
        <taxon>Viridiplantae</taxon>
        <taxon>Streptophyta</taxon>
        <taxon>Embryophyta</taxon>
        <taxon>Tracheophyta</taxon>
        <taxon>Spermatophyta</taxon>
        <taxon>Magnoliopsida</taxon>
        <taxon>eudicotyledons</taxon>
        <taxon>Gunneridae</taxon>
        <taxon>Pentapetalae</taxon>
        <taxon>rosids</taxon>
        <taxon>malvids</taxon>
        <taxon>Malvales</taxon>
        <taxon>Malvaceae</taxon>
        <taxon>Grewioideae</taxon>
        <taxon>Apeibeae</taxon>
        <taxon>Corchorus</taxon>
    </lineage>
</organism>
<dbReference type="Proteomes" id="UP000187203">
    <property type="component" value="Unassembled WGS sequence"/>
</dbReference>
<name>A0A1R3JNT1_9ROSI</name>
<dbReference type="EMBL" id="AWUE01015648">
    <property type="protein sequence ID" value="OMO96461.1"/>
    <property type="molecule type" value="Genomic_DNA"/>
</dbReference>